<dbReference type="SUPFAM" id="SSF48695">
    <property type="entry name" value="Multiheme cytochromes"/>
    <property type="match status" value="1"/>
</dbReference>
<feature type="region of interest" description="Disordered" evidence="1">
    <location>
        <begin position="30"/>
        <end position="75"/>
    </location>
</feature>
<evidence type="ECO:0000256" key="1">
    <source>
        <dbReference type="SAM" id="MobiDB-lite"/>
    </source>
</evidence>
<protein>
    <recommendedName>
        <fullName evidence="4">Cytochrome c-552/4 domain-containing protein</fullName>
    </recommendedName>
</protein>
<name>A0A936EZR8_9BACT</name>
<evidence type="ECO:0008006" key="4">
    <source>
        <dbReference type="Google" id="ProtNLM"/>
    </source>
</evidence>
<dbReference type="PROSITE" id="PS51257">
    <property type="entry name" value="PROKAR_LIPOPROTEIN"/>
    <property type="match status" value="1"/>
</dbReference>
<proteinExistence type="predicted"/>
<sequence>MRSFINHRLRTVGFCLLTGWVLGLQGCGPKEVPPATPPAPAAEVKPGAAPAGASNPGTPAPTPAAKPVAPPAVQPAATPAPAVAAAAASSAPAPVAVAPPPAPEAKPAAVPAPIQPAGSIGDPGGEVAVKPAKAGLSRVGSNACKLCHRVQFASWSESPHAKRNPPLDCEGCHGAGSEYKAMATMKDPAKASAAGLVRPGAPFCATCHKRGWSDGLLKKAHAHKS</sequence>
<organism evidence="2 3">
    <name type="scientific">Candidatus Geothrix odensensis</name>
    <dbReference type="NCBI Taxonomy" id="2954440"/>
    <lineage>
        <taxon>Bacteria</taxon>
        <taxon>Pseudomonadati</taxon>
        <taxon>Acidobacteriota</taxon>
        <taxon>Holophagae</taxon>
        <taxon>Holophagales</taxon>
        <taxon>Holophagaceae</taxon>
        <taxon>Geothrix</taxon>
    </lineage>
</organism>
<feature type="compositionally biased region" description="Pro residues" evidence="1">
    <location>
        <begin position="31"/>
        <end position="40"/>
    </location>
</feature>
<evidence type="ECO:0000313" key="2">
    <source>
        <dbReference type="EMBL" id="MBK8571286.1"/>
    </source>
</evidence>
<evidence type="ECO:0000313" key="3">
    <source>
        <dbReference type="Proteomes" id="UP000709959"/>
    </source>
</evidence>
<feature type="compositionally biased region" description="Low complexity" evidence="1">
    <location>
        <begin position="41"/>
        <end position="57"/>
    </location>
</feature>
<feature type="region of interest" description="Disordered" evidence="1">
    <location>
        <begin position="93"/>
        <end position="125"/>
    </location>
</feature>
<accession>A0A936EZR8</accession>
<gene>
    <name evidence="2" type="ORF">IPN91_01320</name>
</gene>
<reference evidence="2 3" key="1">
    <citation type="submission" date="2020-10" db="EMBL/GenBank/DDBJ databases">
        <title>Connecting structure to function with the recovery of over 1000 high-quality activated sludge metagenome-assembled genomes encoding full-length rRNA genes using long-read sequencing.</title>
        <authorList>
            <person name="Singleton C.M."/>
            <person name="Petriglieri F."/>
            <person name="Kristensen J.M."/>
            <person name="Kirkegaard R.H."/>
            <person name="Michaelsen T.Y."/>
            <person name="Andersen M.H."/>
            <person name="Karst S.M."/>
            <person name="Dueholm M.S."/>
            <person name="Nielsen P.H."/>
            <person name="Albertsen M."/>
        </authorList>
    </citation>
    <scope>NUCLEOTIDE SEQUENCE [LARGE SCALE GENOMIC DNA]</scope>
    <source>
        <strain evidence="2">OdNE_18-Q3-R46-58_MAXAC.008</strain>
    </source>
</reference>
<dbReference type="EMBL" id="JADKCH010000001">
    <property type="protein sequence ID" value="MBK8571286.1"/>
    <property type="molecule type" value="Genomic_DNA"/>
</dbReference>
<comment type="caution">
    <text evidence="2">The sequence shown here is derived from an EMBL/GenBank/DDBJ whole genome shotgun (WGS) entry which is preliminary data.</text>
</comment>
<dbReference type="InterPro" id="IPR036280">
    <property type="entry name" value="Multihaem_cyt_sf"/>
</dbReference>
<dbReference type="Proteomes" id="UP000709959">
    <property type="component" value="Unassembled WGS sequence"/>
</dbReference>
<feature type="compositionally biased region" description="Pro residues" evidence="1">
    <location>
        <begin position="58"/>
        <end position="73"/>
    </location>
</feature>
<dbReference type="Gene3D" id="1.10.1130.10">
    <property type="entry name" value="Flavocytochrome C3, Chain A"/>
    <property type="match status" value="1"/>
</dbReference>
<dbReference type="AlphaFoldDB" id="A0A936EZR8"/>